<dbReference type="GO" id="GO:0044183">
    <property type="term" value="F:protein folding chaperone"/>
    <property type="evidence" value="ECO:0007669"/>
    <property type="project" value="TreeGrafter"/>
</dbReference>
<dbReference type="RefSeq" id="WP_065254873.1">
    <property type="nucleotide sequence ID" value="NZ_JARDJM010000030.1"/>
</dbReference>
<feature type="domain" description="J" evidence="3">
    <location>
        <begin position="8"/>
        <end position="69"/>
    </location>
</feature>
<dbReference type="InterPro" id="IPR036869">
    <property type="entry name" value="J_dom_sf"/>
</dbReference>
<dbReference type="Pfam" id="PF00226">
    <property type="entry name" value="DnaJ"/>
    <property type="match status" value="1"/>
</dbReference>
<feature type="region of interest" description="Disordered" evidence="2">
    <location>
        <begin position="142"/>
        <end position="162"/>
    </location>
</feature>
<dbReference type="GO" id="GO:0051087">
    <property type="term" value="F:protein-folding chaperone binding"/>
    <property type="evidence" value="ECO:0007669"/>
    <property type="project" value="TreeGrafter"/>
</dbReference>
<dbReference type="SUPFAM" id="SSF46565">
    <property type="entry name" value="Chaperone J-domain"/>
    <property type="match status" value="1"/>
</dbReference>
<dbReference type="PANTHER" id="PTHR43948:SF10">
    <property type="entry name" value="MRJ, ISOFORM E"/>
    <property type="match status" value="1"/>
</dbReference>
<protein>
    <recommendedName>
        <fullName evidence="3">J domain-containing protein</fullName>
    </recommendedName>
</protein>
<accession>A0A1B8PV86</accession>
<evidence type="ECO:0000256" key="1">
    <source>
        <dbReference type="ARBA" id="ARBA00023186"/>
    </source>
</evidence>
<name>A0A1B8PV86_MORLA</name>
<dbReference type="PRINTS" id="PR00625">
    <property type="entry name" value="JDOMAIN"/>
</dbReference>
<keyword evidence="1" id="KW-0143">Chaperone</keyword>
<gene>
    <name evidence="4" type="ORF">A9309_12155</name>
</gene>
<dbReference type="PANTHER" id="PTHR43948">
    <property type="entry name" value="DNAJ HOMOLOG SUBFAMILY B"/>
    <property type="match status" value="1"/>
</dbReference>
<reference evidence="4 5" key="1">
    <citation type="submission" date="2016-06" db="EMBL/GenBank/DDBJ databases">
        <title>Draft genome of Moraxella lacunata CCUG 57757A.</title>
        <authorList>
            <person name="Salva-Serra F."/>
            <person name="Engstrom-Jakobsson H."/>
            <person name="Thorell K."/>
            <person name="Gonzales-Siles L."/>
            <person name="Karlsson R."/>
            <person name="Boulund F."/>
            <person name="Engstrand L."/>
            <person name="Kristiansson E."/>
            <person name="Moore E."/>
        </authorList>
    </citation>
    <scope>NUCLEOTIDE SEQUENCE [LARGE SCALE GENOMIC DNA]</scope>
    <source>
        <strain evidence="4 5">CCUG 57757A</strain>
    </source>
</reference>
<dbReference type="SMART" id="SM00271">
    <property type="entry name" value="DnaJ"/>
    <property type="match status" value="1"/>
</dbReference>
<evidence type="ECO:0000313" key="4">
    <source>
        <dbReference type="EMBL" id="OBX58977.1"/>
    </source>
</evidence>
<comment type="caution">
    <text evidence="4">The sequence shown here is derived from an EMBL/GenBank/DDBJ whole genome shotgun (WGS) entry which is preliminary data.</text>
</comment>
<dbReference type="OrthoDB" id="9779889at2"/>
<sequence length="221" mass="24328">MKQPPKHDYYAILGISKSADIGQIKKAYRQLAQTHHPDRVGESGHIVLINEAYATLKDPKKRAEYDVYHAVYFSTTGKIAQKVATTVSHNLQKSPTVMANLKKLERQATAFAQFAEHELKPVFIKNAKTLFGKFNDLMATHTPNANANSKPNFNPNANHSTAQTTPTLVITPELAIHGGQITFTHNGQTIRTTLPQGLTDGSQIKLTMGGVAVWFVVRVQG</sequence>
<proteinExistence type="predicted"/>
<dbReference type="EMBL" id="LZMS01000122">
    <property type="protein sequence ID" value="OBX58977.1"/>
    <property type="molecule type" value="Genomic_DNA"/>
</dbReference>
<dbReference type="PROSITE" id="PS50076">
    <property type="entry name" value="DNAJ_2"/>
    <property type="match status" value="1"/>
</dbReference>
<dbReference type="GO" id="GO:0005737">
    <property type="term" value="C:cytoplasm"/>
    <property type="evidence" value="ECO:0007669"/>
    <property type="project" value="TreeGrafter"/>
</dbReference>
<organism evidence="4 5">
    <name type="scientific">Moraxella lacunata</name>
    <dbReference type="NCBI Taxonomy" id="477"/>
    <lineage>
        <taxon>Bacteria</taxon>
        <taxon>Pseudomonadati</taxon>
        <taxon>Pseudomonadota</taxon>
        <taxon>Gammaproteobacteria</taxon>
        <taxon>Moraxellales</taxon>
        <taxon>Moraxellaceae</taxon>
        <taxon>Moraxella</taxon>
    </lineage>
</organism>
<dbReference type="Gene3D" id="1.10.287.110">
    <property type="entry name" value="DnaJ domain"/>
    <property type="match status" value="1"/>
</dbReference>
<dbReference type="CDD" id="cd06257">
    <property type="entry name" value="DnaJ"/>
    <property type="match status" value="1"/>
</dbReference>
<dbReference type="GO" id="GO:0051082">
    <property type="term" value="F:unfolded protein binding"/>
    <property type="evidence" value="ECO:0007669"/>
    <property type="project" value="TreeGrafter"/>
</dbReference>
<evidence type="ECO:0000256" key="2">
    <source>
        <dbReference type="SAM" id="MobiDB-lite"/>
    </source>
</evidence>
<dbReference type="Proteomes" id="UP000092607">
    <property type="component" value="Unassembled WGS sequence"/>
</dbReference>
<evidence type="ECO:0000313" key="5">
    <source>
        <dbReference type="Proteomes" id="UP000092607"/>
    </source>
</evidence>
<dbReference type="InterPro" id="IPR001623">
    <property type="entry name" value="DnaJ_domain"/>
</dbReference>
<evidence type="ECO:0000259" key="3">
    <source>
        <dbReference type="PROSITE" id="PS50076"/>
    </source>
</evidence>
<dbReference type="AlphaFoldDB" id="A0A1B8PV86"/>